<comment type="caution">
    <text evidence="3">The sequence shown here is derived from an EMBL/GenBank/DDBJ whole genome shotgun (WGS) entry which is preliminary data.</text>
</comment>
<dbReference type="eggNOG" id="ENOG502Z7RA">
    <property type="taxonomic scope" value="Bacteria"/>
</dbReference>
<dbReference type="GO" id="GO:0003723">
    <property type="term" value="F:RNA binding"/>
    <property type="evidence" value="ECO:0007669"/>
    <property type="project" value="InterPro"/>
</dbReference>
<dbReference type="Pfam" id="PF20429">
    <property type="entry name" value="Tab2-like_C"/>
    <property type="match status" value="1"/>
</dbReference>
<dbReference type="STRING" id="317619.GCA_000332315_00261"/>
<dbReference type="Pfam" id="PF06485">
    <property type="entry name" value="Tab2-like_N"/>
    <property type="match status" value="1"/>
</dbReference>
<feature type="domain" description="RNA-binding protein Tab2-like N-terminal" evidence="1">
    <location>
        <begin position="4"/>
        <end position="114"/>
    </location>
</feature>
<gene>
    <name evidence="3" type="ORF">PROH_07615</name>
</gene>
<evidence type="ECO:0008006" key="5">
    <source>
        <dbReference type="Google" id="ProtNLM"/>
    </source>
</evidence>
<dbReference type="PANTHER" id="PTHR34556:SF2">
    <property type="entry name" value="PROTEIN TAB2 HOMOLOG, CHLOROPLASTIC"/>
    <property type="match status" value="1"/>
</dbReference>
<dbReference type="PANTHER" id="PTHR34556">
    <property type="match status" value="1"/>
</dbReference>
<evidence type="ECO:0000313" key="3">
    <source>
        <dbReference type="EMBL" id="KKI99739.1"/>
    </source>
</evidence>
<dbReference type="InterPro" id="IPR046761">
    <property type="entry name" value="Tab2-like_C"/>
</dbReference>
<dbReference type="RefSeq" id="WP_017710949.1">
    <property type="nucleotide sequence ID" value="NZ_KB235933.1"/>
</dbReference>
<evidence type="ECO:0000259" key="1">
    <source>
        <dbReference type="Pfam" id="PF06485"/>
    </source>
</evidence>
<feature type="domain" description="RNA-binding protein Tab2/Atab2 C-terminal" evidence="2">
    <location>
        <begin position="131"/>
        <end position="282"/>
    </location>
</feature>
<dbReference type="Proteomes" id="UP000034681">
    <property type="component" value="Unassembled WGS sequence"/>
</dbReference>
<accession>A0A0M2PUF0</accession>
<keyword evidence="4" id="KW-1185">Reference proteome</keyword>
<dbReference type="AlphaFoldDB" id="A0A0M2PUF0"/>
<dbReference type="EMBL" id="AJTX02000004">
    <property type="protein sequence ID" value="KKI99739.1"/>
    <property type="molecule type" value="Genomic_DNA"/>
</dbReference>
<name>A0A0M2PUF0_PROHO</name>
<dbReference type="InterPro" id="IPR046760">
    <property type="entry name" value="Tab2-like_N"/>
</dbReference>
<evidence type="ECO:0000313" key="4">
    <source>
        <dbReference type="Proteomes" id="UP000034681"/>
    </source>
</evidence>
<dbReference type="OrthoDB" id="420270at2"/>
<dbReference type="InterPro" id="IPR009472">
    <property type="entry name" value="Tab2-like"/>
</dbReference>
<evidence type="ECO:0000259" key="2">
    <source>
        <dbReference type="Pfam" id="PF20429"/>
    </source>
</evidence>
<sequence length="287" mass="32103">MTLTWELDFYSRPIVDETGKKVWELVLCESASTIDTDLASLFRYSQYCPSTQVNSLWLQEAIQTAIDQRGKPPTQVRFFRRQMNNMITKACKDLGLGAKISRRTVTLYHWLQDRYVTVYPQHPGYQAAPMPSVQYNPERPNPLPDALQGDRWSLVNLTVADFQDMGEWDIGFEDAFPLAPLGLNPDTPIPGLIIFSERAMALAAWMSGLELGFLTVETKAPASLVLETGASDRWILANLVNGDLVAEAQRFATAKAQAQNVHFLAIQASTPSESFAGFWLLQELTGL</sequence>
<proteinExistence type="predicted"/>
<organism evidence="3 4">
    <name type="scientific">Prochlorothrix hollandica PCC 9006 = CALU 1027</name>
    <dbReference type="NCBI Taxonomy" id="317619"/>
    <lineage>
        <taxon>Bacteria</taxon>
        <taxon>Bacillati</taxon>
        <taxon>Cyanobacteriota</taxon>
        <taxon>Cyanophyceae</taxon>
        <taxon>Prochlorotrichales</taxon>
        <taxon>Prochlorotrichaceae</taxon>
        <taxon>Prochlorothrix</taxon>
    </lineage>
</organism>
<protein>
    <recommendedName>
        <fullName evidence="5">DUF1092 family protein</fullName>
    </recommendedName>
</protein>
<reference evidence="3" key="1">
    <citation type="submission" date="2012-04" db="EMBL/GenBank/DDBJ databases">
        <authorList>
            <person name="Borisov I.G."/>
            <person name="Ivanikova N.V."/>
            <person name="Pinevich A.V."/>
        </authorList>
    </citation>
    <scope>NUCLEOTIDE SEQUENCE [LARGE SCALE GENOMIC DNA]</scope>
    <source>
        <strain evidence="3">CALU 1027</strain>
    </source>
</reference>